<gene>
    <name evidence="1" type="ORF">E0L31_21745</name>
</gene>
<comment type="caution">
    <text evidence="1">The sequence shown here is derived from an EMBL/GenBank/DDBJ whole genome shotgun (WGS) entry which is preliminary data.</text>
</comment>
<dbReference type="RefSeq" id="WP_212563364.1">
    <property type="nucleotide sequence ID" value="NZ_SPSG02000063.1"/>
</dbReference>
<dbReference type="AlphaFoldDB" id="A0A9X8VEV8"/>
<name>A0A9X8VEV8_SERMA</name>
<organism evidence="1">
    <name type="scientific">Serratia marcescens</name>
    <dbReference type="NCBI Taxonomy" id="615"/>
    <lineage>
        <taxon>Bacteria</taxon>
        <taxon>Pseudomonadati</taxon>
        <taxon>Pseudomonadota</taxon>
        <taxon>Gammaproteobacteria</taxon>
        <taxon>Enterobacterales</taxon>
        <taxon>Yersiniaceae</taxon>
        <taxon>Serratia</taxon>
    </lineage>
</organism>
<reference evidence="1" key="1">
    <citation type="submission" date="2019-03" db="EMBL/GenBank/DDBJ databases">
        <title>Serratia marcescens strain N2 draft genome.</title>
        <authorList>
            <person name="Yassin A."/>
            <person name="El-Kenawy N."/>
            <person name="Youssef N.H."/>
        </authorList>
    </citation>
    <scope>NUCLEOTIDE SEQUENCE [LARGE SCALE GENOMIC DNA]</scope>
    <source>
        <strain evidence="1">N2</strain>
    </source>
</reference>
<dbReference type="EMBL" id="SPSG01002921">
    <property type="protein sequence ID" value="TFU71284.1"/>
    <property type="molecule type" value="Genomic_DNA"/>
</dbReference>
<sequence length="114" mass="12577">MPLITKNFRLNGLANQYAAAVYARVQQNNGGDFFEVQAGPQAIQVNIVGGVTGVRDLVDAYYLEALQLNYQNWEQLAILMLTKSLDGSALTQTGWEFWESMVNDMGSTVEGQAK</sequence>
<protein>
    <submittedName>
        <fullName evidence="1">Uncharacterized protein</fullName>
    </submittedName>
</protein>
<proteinExistence type="predicted"/>
<accession>A0A9X8VEV8</accession>
<evidence type="ECO:0000313" key="1">
    <source>
        <dbReference type="EMBL" id="TFU71284.1"/>
    </source>
</evidence>